<dbReference type="InterPro" id="IPR044930">
    <property type="entry name" value="Homing_endonuclease_His-Me"/>
</dbReference>
<keyword evidence="2" id="KW-0255">Endonuclease</keyword>
<sequence length="137" mass="15283">MGDCLLFTGSLSSKGYGLVRHEGKTQRAHRVAFELAHGRKPEGILLHSCDNPSCCNVEHLSEGDDLQNQHDSIDKGRKKTKLTLEQVKFIKDSSLSQRALAKMFGVSQRLIFNIKGGIAWVHTLQKESERSVHTAQD</sequence>
<reference evidence="2 3" key="1">
    <citation type="submission" date="2019-04" db="EMBL/GenBank/DDBJ databases">
        <authorList>
            <person name="Foster K.K."/>
            <person name="Sharma R."/>
            <person name="Thurgood T.L."/>
            <person name="Kruger J.L."/>
            <person name="Loertscher E."/>
            <person name="Arens D.K."/>
            <person name="Thompson D.W."/>
            <person name="Johnson L."/>
            <person name="Walker J."/>
            <person name="Casjens S."/>
            <person name="Grose J.H."/>
        </authorList>
    </citation>
    <scope>NUCLEOTIDE SEQUENCE [LARGE SCALE GENOMIC DNA]</scope>
</reference>
<feature type="domain" description="HNH nuclease" evidence="1">
    <location>
        <begin position="27"/>
        <end position="69"/>
    </location>
</feature>
<gene>
    <name evidence="2" type="ORF">NAHI_21</name>
</gene>
<dbReference type="SUPFAM" id="SSF54060">
    <property type="entry name" value="His-Me finger endonucleases"/>
    <property type="match status" value="1"/>
</dbReference>
<organism evidence="2 3">
    <name type="scientific">Klebsiella phage vB_KpnP_NahiliMali</name>
    <dbReference type="NCBI Taxonomy" id="2591373"/>
    <lineage>
        <taxon>Viruses</taxon>
        <taxon>Duplodnaviria</taxon>
        <taxon>Heunggongvirae</taxon>
        <taxon>Uroviricota</taxon>
        <taxon>Caudoviricetes</taxon>
        <taxon>Autographivirales</taxon>
        <taxon>Autotranscriptaviridae</taxon>
        <taxon>Studiervirinae</taxon>
        <taxon>Ningirsuvirus</taxon>
        <taxon>Ningirsuvirus nahilimali</taxon>
    </lineage>
</organism>
<keyword evidence="3" id="KW-1185">Reference proteome</keyword>
<evidence type="ECO:0000259" key="1">
    <source>
        <dbReference type="Pfam" id="PF13392"/>
    </source>
</evidence>
<dbReference type="Gene3D" id="3.90.75.10">
    <property type="entry name" value="Homing Intron 3 (I-ppo) Encoded Endonuclease, Chain A"/>
    <property type="match status" value="1"/>
</dbReference>
<evidence type="ECO:0000313" key="2">
    <source>
        <dbReference type="EMBL" id="QEG13356.1"/>
    </source>
</evidence>
<accession>A0A5B9NLD2</accession>
<dbReference type="InterPro" id="IPR003615">
    <property type="entry name" value="HNH_nuc"/>
</dbReference>
<protein>
    <submittedName>
        <fullName evidence="2">Putative HNH endonuclease</fullName>
    </submittedName>
</protein>
<name>A0A5B9NLD2_9CAUD</name>
<dbReference type="Pfam" id="PF13392">
    <property type="entry name" value="HNH_3"/>
    <property type="match status" value="1"/>
</dbReference>
<evidence type="ECO:0000313" key="3">
    <source>
        <dbReference type="Proteomes" id="UP000324182"/>
    </source>
</evidence>
<keyword evidence="2" id="KW-0540">Nuclease</keyword>
<proteinExistence type="predicted"/>
<dbReference type="InterPro" id="IPR044925">
    <property type="entry name" value="His-Me_finger_sf"/>
</dbReference>
<keyword evidence="2" id="KW-0378">Hydrolase</keyword>
<dbReference type="EMBL" id="MN013085">
    <property type="protein sequence ID" value="QEG13356.1"/>
    <property type="molecule type" value="Genomic_DNA"/>
</dbReference>
<dbReference type="Proteomes" id="UP000324182">
    <property type="component" value="Segment"/>
</dbReference>
<dbReference type="GO" id="GO:0004519">
    <property type="term" value="F:endonuclease activity"/>
    <property type="evidence" value="ECO:0007669"/>
    <property type="project" value="UniProtKB-KW"/>
</dbReference>